<evidence type="ECO:0000313" key="2">
    <source>
        <dbReference type="Proteomes" id="UP001500994"/>
    </source>
</evidence>
<organism evidence="1 2">
    <name type="scientific">Streptomyces lunalinharesii</name>
    <dbReference type="NCBI Taxonomy" id="333384"/>
    <lineage>
        <taxon>Bacteria</taxon>
        <taxon>Bacillati</taxon>
        <taxon>Actinomycetota</taxon>
        <taxon>Actinomycetes</taxon>
        <taxon>Kitasatosporales</taxon>
        <taxon>Streptomycetaceae</taxon>
        <taxon>Streptomyces</taxon>
    </lineage>
</organism>
<accession>A0ABP6ERS0</accession>
<name>A0ABP6ERS0_9ACTN</name>
<dbReference type="EMBL" id="BAAARK010000019">
    <property type="protein sequence ID" value="GAA2675029.1"/>
    <property type="molecule type" value="Genomic_DNA"/>
</dbReference>
<proteinExistence type="predicted"/>
<gene>
    <name evidence="1" type="ORF">GCM10009864_52780</name>
</gene>
<dbReference type="RefSeq" id="WP_344580386.1">
    <property type="nucleotide sequence ID" value="NZ_BAAARK010000019.1"/>
</dbReference>
<sequence length="238" mass="25553">MPLRVAVTDLDALRERCDTAVVRAVRNTSEFEDGAIIPSGAWKPLTAAAGRALAAPPHTSPATLVEVVKLPAPTGADLEGLAKPLGDEQAQYLGQALAEPGMTTTTNNYQDGRLIGLHLDNWDKLGYAGRPGARRRLALNLGPGNRYIILGALDAQAVCRAVHPRNYARRSPHTDDYRAYVAAGHRLACIRVRISPGEGYLAPTEYLLHDGSTQGVNLPSAIAFWLGRWPRGTLPPAI</sequence>
<protein>
    <submittedName>
        <fullName evidence="1">Uncharacterized protein</fullName>
    </submittedName>
</protein>
<evidence type="ECO:0000313" key="1">
    <source>
        <dbReference type="EMBL" id="GAA2675029.1"/>
    </source>
</evidence>
<keyword evidence="2" id="KW-1185">Reference proteome</keyword>
<dbReference type="Proteomes" id="UP001500994">
    <property type="component" value="Unassembled WGS sequence"/>
</dbReference>
<reference evidence="2" key="1">
    <citation type="journal article" date="2019" name="Int. J. Syst. Evol. Microbiol.">
        <title>The Global Catalogue of Microorganisms (GCM) 10K type strain sequencing project: providing services to taxonomists for standard genome sequencing and annotation.</title>
        <authorList>
            <consortium name="The Broad Institute Genomics Platform"/>
            <consortium name="The Broad Institute Genome Sequencing Center for Infectious Disease"/>
            <person name="Wu L."/>
            <person name="Ma J."/>
        </authorList>
    </citation>
    <scope>NUCLEOTIDE SEQUENCE [LARGE SCALE GENOMIC DNA]</scope>
    <source>
        <strain evidence="2">JCM 16374</strain>
    </source>
</reference>
<comment type="caution">
    <text evidence="1">The sequence shown here is derived from an EMBL/GenBank/DDBJ whole genome shotgun (WGS) entry which is preliminary data.</text>
</comment>